<dbReference type="FunFam" id="3.10.105.10:FF:000006">
    <property type="entry name" value="Peptide ABC transporter substrate-binding protein"/>
    <property type="match status" value="1"/>
</dbReference>
<evidence type="ECO:0000259" key="5">
    <source>
        <dbReference type="Pfam" id="PF00496"/>
    </source>
</evidence>
<proteinExistence type="inferred from homology"/>
<dbReference type="InterPro" id="IPR000914">
    <property type="entry name" value="SBP_5_dom"/>
</dbReference>
<evidence type="ECO:0000313" key="7">
    <source>
        <dbReference type="Proteomes" id="UP000767446"/>
    </source>
</evidence>
<dbReference type="PROSITE" id="PS51257">
    <property type="entry name" value="PROKAR_LIPOPROTEIN"/>
    <property type="match status" value="1"/>
</dbReference>
<dbReference type="Gene3D" id="3.90.76.10">
    <property type="entry name" value="Dipeptide-binding Protein, Domain 1"/>
    <property type="match status" value="1"/>
</dbReference>
<dbReference type="PANTHER" id="PTHR30290">
    <property type="entry name" value="PERIPLASMIC BINDING COMPONENT OF ABC TRANSPORTER"/>
    <property type="match status" value="1"/>
</dbReference>
<evidence type="ECO:0000256" key="2">
    <source>
        <dbReference type="ARBA" id="ARBA00022448"/>
    </source>
</evidence>
<dbReference type="Gene3D" id="3.10.105.10">
    <property type="entry name" value="Dipeptide-binding Protein, Domain 3"/>
    <property type="match status" value="1"/>
</dbReference>
<feature type="domain" description="Solute-binding protein family 5" evidence="5">
    <location>
        <begin position="78"/>
        <end position="480"/>
    </location>
</feature>
<dbReference type="FunFam" id="3.90.76.10:FF:000004">
    <property type="entry name" value="Peptide ABC transporter substrate-binding protein"/>
    <property type="match status" value="1"/>
</dbReference>
<sequence>MRFFCWLTLTLALIITCSLTACNSAFLASKATQENQIVQAILSDPKTFNALLSQESPNIFGLTYEGLITENPLTGENEPALAKSWEISEDKLEIIFTLREGLQWSDGKPLTADDVVFSYNQLYLNEAIPSNARDSLRIGESGALPTVTKIDDLRVKFTIPEPFAPFLGSTGLSILPAHILQAAVATKGADGNPKFLTTWGVDTPPEQIIVNGPYKLEKYQTSQRLIFTRNPYYWKKDDQGNQLPYLERVIWEIVESTDTSVLQFRSGSLDSLGVSPDYFSLLKREENRGNFTIYNGGPAYGMTYVSFNLNKGKRNGKPLVDPVKSRWFNNVNFRKAIAYGIDRQRMINNIYRGLGEAQNSPISVQSPFYYAGVKSYDYNPELAKKLLLQEGFKYNEEGQLLDAEGNRVRFTLMTNAGNEVREALGSQIQQDLSKIGIQVDFTPIAFNVMVDKLSNSLEWESHIIGFTGGNEPHGAVNLWFPDGNLHMFNQKPQAGRDSIQGREVAPWEQRIADLYIAAARELNKEKRQEIYAETQGLAQEYLPMIYLVNPLSLTAVRDRIQGIEYSALGGAFWNIDQLQIKE</sequence>
<organism evidence="6 7">
    <name type="scientific">Gomphosphaeria aponina SAG 52.96 = DSM 107014</name>
    <dbReference type="NCBI Taxonomy" id="1521640"/>
    <lineage>
        <taxon>Bacteria</taxon>
        <taxon>Bacillati</taxon>
        <taxon>Cyanobacteriota</taxon>
        <taxon>Cyanophyceae</taxon>
        <taxon>Oscillatoriophycideae</taxon>
        <taxon>Chroococcales</taxon>
        <taxon>Gomphosphaeriaceae</taxon>
        <taxon>Gomphosphaeria</taxon>
    </lineage>
</organism>
<dbReference type="InterPro" id="IPR030678">
    <property type="entry name" value="Peptide/Ni-bd"/>
</dbReference>
<dbReference type="AlphaFoldDB" id="A0A941GVV2"/>
<dbReference type="PANTHER" id="PTHR30290:SF9">
    <property type="entry name" value="OLIGOPEPTIDE-BINDING PROTEIN APPA"/>
    <property type="match status" value="1"/>
</dbReference>
<comment type="similarity">
    <text evidence="1">Belongs to the bacterial solute-binding protein 5 family.</text>
</comment>
<name>A0A941GVV2_9CHRO</name>
<evidence type="ECO:0000256" key="4">
    <source>
        <dbReference type="SAM" id="SignalP"/>
    </source>
</evidence>
<feature type="chain" id="PRO_5036737103" evidence="4">
    <location>
        <begin position="22"/>
        <end position="582"/>
    </location>
</feature>
<gene>
    <name evidence="6" type="ORF">DSM107014_04620</name>
</gene>
<protein>
    <submittedName>
        <fullName evidence="6">ABC transporter substrate-binding protein</fullName>
    </submittedName>
</protein>
<dbReference type="PIRSF" id="PIRSF002741">
    <property type="entry name" value="MppA"/>
    <property type="match status" value="1"/>
</dbReference>
<dbReference type="GO" id="GO:0042597">
    <property type="term" value="C:periplasmic space"/>
    <property type="evidence" value="ECO:0007669"/>
    <property type="project" value="UniProtKB-ARBA"/>
</dbReference>
<accession>A0A941GVV2</accession>
<evidence type="ECO:0000313" key="6">
    <source>
        <dbReference type="EMBL" id="MBR8827181.1"/>
    </source>
</evidence>
<dbReference type="EMBL" id="JADQBC010000022">
    <property type="protein sequence ID" value="MBR8827181.1"/>
    <property type="molecule type" value="Genomic_DNA"/>
</dbReference>
<dbReference type="Gene3D" id="3.40.190.10">
    <property type="entry name" value="Periplasmic binding protein-like II"/>
    <property type="match status" value="1"/>
</dbReference>
<dbReference type="Proteomes" id="UP000767446">
    <property type="component" value="Unassembled WGS sequence"/>
</dbReference>
<dbReference type="GO" id="GO:1904680">
    <property type="term" value="F:peptide transmembrane transporter activity"/>
    <property type="evidence" value="ECO:0007669"/>
    <property type="project" value="TreeGrafter"/>
</dbReference>
<dbReference type="CDD" id="cd08500">
    <property type="entry name" value="PBP2_NikA_DppA_OppA_like_4"/>
    <property type="match status" value="1"/>
</dbReference>
<reference evidence="6" key="1">
    <citation type="submission" date="2021-02" db="EMBL/GenBank/DDBJ databases">
        <title>Metagenome analyses of Stigonema ocellatum DSM 106950, Chlorogloea purpurea SAG 13.99 and Gomphosphaeria aponina DSM 107014.</title>
        <authorList>
            <person name="Marter P."/>
            <person name="Huang S."/>
        </authorList>
    </citation>
    <scope>NUCLEOTIDE SEQUENCE</scope>
    <source>
        <strain evidence="6">JP213</strain>
    </source>
</reference>
<dbReference type="GO" id="GO:0015833">
    <property type="term" value="P:peptide transport"/>
    <property type="evidence" value="ECO:0007669"/>
    <property type="project" value="TreeGrafter"/>
</dbReference>
<dbReference type="Pfam" id="PF00496">
    <property type="entry name" value="SBP_bac_5"/>
    <property type="match status" value="1"/>
</dbReference>
<evidence type="ECO:0000256" key="3">
    <source>
        <dbReference type="ARBA" id="ARBA00022729"/>
    </source>
</evidence>
<evidence type="ECO:0000256" key="1">
    <source>
        <dbReference type="ARBA" id="ARBA00005695"/>
    </source>
</evidence>
<dbReference type="SUPFAM" id="SSF53850">
    <property type="entry name" value="Periplasmic binding protein-like II"/>
    <property type="match status" value="1"/>
</dbReference>
<keyword evidence="2" id="KW-0813">Transport</keyword>
<comment type="caution">
    <text evidence="6">The sequence shown here is derived from an EMBL/GenBank/DDBJ whole genome shotgun (WGS) entry which is preliminary data.</text>
</comment>
<dbReference type="GO" id="GO:0043190">
    <property type="term" value="C:ATP-binding cassette (ABC) transporter complex"/>
    <property type="evidence" value="ECO:0007669"/>
    <property type="project" value="InterPro"/>
</dbReference>
<dbReference type="InterPro" id="IPR039424">
    <property type="entry name" value="SBP_5"/>
</dbReference>
<feature type="signal peptide" evidence="4">
    <location>
        <begin position="1"/>
        <end position="21"/>
    </location>
</feature>
<keyword evidence="3 4" id="KW-0732">Signal</keyword>